<evidence type="ECO:0000313" key="3">
    <source>
        <dbReference type="EMBL" id="MVM31594.1"/>
    </source>
</evidence>
<organism evidence="3 4">
    <name type="scientific">Spirosoma arboris</name>
    <dbReference type="NCBI Taxonomy" id="2682092"/>
    <lineage>
        <taxon>Bacteria</taxon>
        <taxon>Pseudomonadati</taxon>
        <taxon>Bacteroidota</taxon>
        <taxon>Cytophagia</taxon>
        <taxon>Cytophagales</taxon>
        <taxon>Cytophagaceae</taxon>
        <taxon>Spirosoma</taxon>
    </lineage>
</organism>
<keyword evidence="1" id="KW-0812">Transmembrane</keyword>
<sequence length="185" mass="20321">MNPFLLRCLWLTILISGSLSVASWAQQPTASVYQVKVVTKSAHRIRGILSEVTDSYLFLGNEKRSREGRIPLIDIRKVVIRRRSKKNAIISGAIIGGLATGFLATQSLQKNQASSPVTYGLTLTFAAASGAAAGLVVGSALGNLTSRVIRPADRNNPELSLFRQLEPFSWRYQQDLINRLPQKEN</sequence>
<gene>
    <name evidence="3" type="ORF">GO755_16220</name>
</gene>
<keyword evidence="1" id="KW-0472">Membrane</keyword>
<feature type="chain" id="PRO_5029643341" description="Glycine zipper domain-containing protein" evidence="2">
    <location>
        <begin position="26"/>
        <end position="185"/>
    </location>
</feature>
<evidence type="ECO:0008006" key="5">
    <source>
        <dbReference type="Google" id="ProtNLM"/>
    </source>
</evidence>
<keyword evidence="1" id="KW-1133">Transmembrane helix</keyword>
<dbReference type="Proteomes" id="UP000436006">
    <property type="component" value="Unassembled WGS sequence"/>
</dbReference>
<evidence type="ECO:0000313" key="4">
    <source>
        <dbReference type="Proteomes" id="UP000436006"/>
    </source>
</evidence>
<keyword evidence="2" id="KW-0732">Signal</keyword>
<dbReference type="AlphaFoldDB" id="A0A7K1SCQ0"/>
<feature type="transmembrane region" description="Helical" evidence="1">
    <location>
        <begin position="87"/>
        <end position="105"/>
    </location>
</feature>
<comment type="caution">
    <text evidence="3">The sequence shown here is derived from an EMBL/GenBank/DDBJ whole genome shotgun (WGS) entry which is preliminary data.</text>
</comment>
<feature type="signal peptide" evidence="2">
    <location>
        <begin position="1"/>
        <end position="25"/>
    </location>
</feature>
<accession>A0A7K1SCQ0</accession>
<reference evidence="3 4" key="1">
    <citation type="submission" date="2019-12" db="EMBL/GenBank/DDBJ databases">
        <title>Spirosoma sp. HMF4905 genome sequencing and assembly.</title>
        <authorList>
            <person name="Kang H."/>
            <person name="Cha I."/>
            <person name="Kim H."/>
            <person name="Joh K."/>
        </authorList>
    </citation>
    <scope>NUCLEOTIDE SEQUENCE [LARGE SCALE GENOMIC DNA]</scope>
    <source>
        <strain evidence="3 4">HMF4905</strain>
    </source>
</reference>
<protein>
    <recommendedName>
        <fullName evidence="5">Glycine zipper domain-containing protein</fullName>
    </recommendedName>
</protein>
<proteinExistence type="predicted"/>
<keyword evidence="4" id="KW-1185">Reference proteome</keyword>
<evidence type="ECO:0000256" key="2">
    <source>
        <dbReference type="SAM" id="SignalP"/>
    </source>
</evidence>
<feature type="transmembrane region" description="Helical" evidence="1">
    <location>
        <begin position="117"/>
        <end position="141"/>
    </location>
</feature>
<name>A0A7K1SCQ0_9BACT</name>
<dbReference type="EMBL" id="WPIN01000005">
    <property type="protein sequence ID" value="MVM31594.1"/>
    <property type="molecule type" value="Genomic_DNA"/>
</dbReference>
<evidence type="ECO:0000256" key="1">
    <source>
        <dbReference type="SAM" id="Phobius"/>
    </source>
</evidence>